<keyword evidence="3" id="KW-0998">Cell outer membrane</keyword>
<evidence type="ECO:0000256" key="1">
    <source>
        <dbReference type="ARBA" id="ARBA00004442"/>
    </source>
</evidence>
<evidence type="ECO:0000256" key="4">
    <source>
        <dbReference type="SAM" id="SignalP"/>
    </source>
</evidence>
<name>U2NPJ9_9BACT</name>
<feature type="signal peptide" evidence="4">
    <location>
        <begin position="1"/>
        <end position="21"/>
    </location>
</feature>
<evidence type="ECO:0000313" key="5">
    <source>
        <dbReference type="EMBL" id="ERK39955.1"/>
    </source>
</evidence>
<evidence type="ECO:0000256" key="2">
    <source>
        <dbReference type="ARBA" id="ARBA00023136"/>
    </source>
</evidence>
<dbReference type="Gene3D" id="2.40.170.20">
    <property type="entry name" value="TonB-dependent receptor, beta-barrel domain"/>
    <property type="match status" value="1"/>
</dbReference>
<dbReference type="InterPro" id="IPR010870">
    <property type="entry name" value="Porin_O/P"/>
</dbReference>
<dbReference type="GO" id="GO:0009279">
    <property type="term" value="C:cell outer membrane"/>
    <property type="evidence" value="ECO:0007669"/>
    <property type="project" value="UniProtKB-SubCell"/>
</dbReference>
<comment type="subcellular location">
    <subcellularLocation>
        <location evidence="1">Cell outer membrane</location>
    </subcellularLocation>
</comment>
<comment type="caution">
    <text evidence="5">The sequence shown here is derived from an EMBL/GenBank/DDBJ whole genome shotgun (WGS) entry which is preliminary data.</text>
</comment>
<dbReference type="EMBL" id="AWEY01000008">
    <property type="protein sequence ID" value="ERK39955.1"/>
    <property type="molecule type" value="Genomic_DNA"/>
</dbReference>
<keyword evidence="6" id="KW-1185">Reference proteome</keyword>
<dbReference type="Pfam" id="PF07396">
    <property type="entry name" value="Porin_O_P"/>
    <property type="match status" value="1"/>
</dbReference>
<protein>
    <submittedName>
        <fullName evidence="5">Phosphate-selective porin O and P</fullName>
    </submittedName>
</protein>
<gene>
    <name evidence="5" type="ORF">HMPREF9135_0088</name>
</gene>
<organism evidence="5 6">
    <name type="scientific">Segatella baroniae F0067</name>
    <dbReference type="NCBI Taxonomy" id="1115809"/>
    <lineage>
        <taxon>Bacteria</taxon>
        <taxon>Pseudomonadati</taxon>
        <taxon>Bacteroidota</taxon>
        <taxon>Bacteroidia</taxon>
        <taxon>Bacteroidales</taxon>
        <taxon>Prevotellaceae</taxon>
        <taxon>Segatella</taxon>
    </lineage>
</organism>
<evidence type="ECO:0000313" key="6">
    <source>
        <dbReference type="Proteomes" id="UP000016648"/>
    </source>
</evidence>
<proteinExistence type="predicted"/>
<reference evidence="5 6" key="1">
    <citation type="submission" date="2013-08" db="EMBL/GenBank/DDBJ databases">
        <authorList>
            <person name="Durkin A.S."/>
            <person name="Haft D.R."/>
            <person name="McCorrison J."/>
            <person name="Torralba M."/>
            <person name="Gillis M."/>
            <person name="Haft D.H."/>
            <person name="Methe B."/>
            <person name="Sutton G."/>
            <person name="Nelson K.E."/>
        </authorList>
    </citation>
    <scope>NUCLEOTIDE SEQUENCE [LARGE SCALE GENOMIC DNA]</scope>
    <source>
        <strain evidence="5 6">F0067</strain>
    </source>
</reference>
<sequence length="404" mass="46341">MKMKKTMLSVALLAAAMTANAQGGNTGMGGRDGDYKSLAEKVARLEKKTDAFNLYFNYAASYRLEKNSLADDATSGFANKQLRIEMKGNLGDHLFYRLRHRLNKADQARSEDNFAKATDIMMVGWKFNDKLTLQAGKLCQIWGGFEFDENPMYIYQYSDMVDNMDNFMAGIVASYKPIPTQELAVEISDANTDKLSDVYGSPAYSVEKDGTEKRLLEQANHPLTYIVNWNGSFLGGKLNTRWSWGIQTQAKHKYSRMLVLGQQLNLPRFQWYFDYMGAFDGLDRLGIATADLQPTFGDNVPTYFSDVHYNSFISKANWQFAPQWNLMLKGMYETASVTKIERCKDYRKSFGYMGSLEYYPAKDQDFRIFLAYVGRKVNFSDECKLKDYNTNRIELGFMYRIKAF</sequence>
<dbReference type="AlphaFoldDB" id="U2NPJ9"/>
<evidence type="ECO:0000256" key="3">
    <source>
        <dbReference type="ARBA" id="ARBA00023237"/>
    </source>
</evidence>
<accession>U2NPJ9</accession>
<dbReference type="InterPro" id="IPR036942">
    <property type="entry name" value="Beta-barrel_TonB_sf"/>
</dbReference>
<dbReference type="PATRIC" id="fig|1115809.3.peg.556"/>
<keyword evidence="2" id="KW-0472">Membrane</keyword>
<keyword evidence="4" id="KW-0732">Signal</keyword>
<feature type="chain" id="PRO_5004632134" evidence="4">
    <location>
        <begin position="22"/>
        <end position="404"/>
    </location>
</feature>
<dbReference type="Proteomes" id="UP000016648">
    <property type="component" value="Unassembled WGS sequence"/>
</dbReference>
<dbReference type="SUPFAM" id="SSF56935">
    <property type="entry name" value="Porins"/>
    <property type="match status" value="1"/>
</dbReference>